<evidence type="ECO:0000313" key="1">
    <source>
        <dbReference type="EMBL" id="CAL0326747.1"/>
    </source>
</evidence>
<reference evidence="1 2" key="1">
    <citation type="submission" date="2024-03" db="EMBL/GenBank/DDBJ databases">
        <authorList>
            <person name="Martinez-Hernandez J."/>
        </authorList>
    </citation>
    <scope>NUCLEOTIDE SEQUENCE [LARGE SCALE GENOMIC DNA]</scope>
</reference>
<organism evidence="1 2">
    <name type="scientific">Lupinus luteus</name>
    <name type="common">European yellow lupine</name>
    <dbReference type="NCBI Taxonomy" id="3873"/>
    <lineage>
        <taxon>Eukaryota</taxon>
        <taxon>Viridiplantae</taxon>
        <taxon>Streptophyta</taxon>
        <taxon>Embryophyta</taxon>
        <taxon>Tracheophyta</taxon>
        <taxon>Spermatophyta</taxon>
        <taxon>Magnoliopsida</taxon>
        <taxon>eudicotyledons</taxon>
        <taxon>Gunneridae</taxon>
        <taxon>Pentapetalae</taxon>
        <taxon>rosids</taxon>
        <taxon>fabids</taxon>
        <taxon>Fabales</taxon>
        <taxon>Fabaceae</taxon>
        <taxon>Papilionoideae</taxon>
        <taxon>50 kb inversion clade</taxon>
        <taxon>genistoids sensu lato</taxon>
        <taxon>core genistoids</taxon>
        <taxon>Genisteae</taxon>
        <taxon>Lupinus</taxon>
    </lineage>
</organism>
<dbReference type="AlphaFoldDB" id="A0AAV1XY84"/>
<comment type="caution">
    <text evidence="1">The sequence shown here is derived from an EMBL/GenBank/DDBJ whole genome shotgun (WGS) entry which is preliminary data.</text>
</comment>
<dbReference type="Proteomes" id="UP001497480">
    <property type="component" value="Unassembled WGS sequence"/>
</dbReference>
<dbReference type="EMBL" id="CAXHTB010000019">
    <property type="protein sequence ID" value="CAL0326747.1"/>
    <property type="molecule type" value="Genomic_DNA"/>
</dbReference>
<dbReference type="Gene3D" id="1.10.560.10">
    <property type="entry name" value="GroEL-like equatorial domain"/>
    <property type="match status" value="1"/>
</dbReference>
<evidence type="ECO:0000313" key="2">
    <source>
        <dbReference type="Proteomes" id="UP001497480"/>
    </source>
</evidence>
<proteinExistence type="predicted"/>
<sequence>MPIFTIPFPKNNSHNRHDGEVDESGVNKLRFWLKIVNDGVTIAKEVVDLEHSIDNIGPKLVREAIAKTNDLTEPP</sequence>
<gene>
    <name evidence="1" type="ORF">LLUT_LOCUS27807</name>
</gene>
<protein>
    <submittedName>
        <fullName evidence="1">Uncharacterized protein</fullName>
    </submittedName>
</protein>
<name>A0AAV1XY84_LUPLU</name>
<keyword evidence="2" id="KW-1185">Reference proteome</keyword>
<dbReference type="InterPro" id="IPR027413">
    <property type="entry name" value="GROEL-like_equatorial_sf"/>
</dbReference>
<accession>A0AAV1XY84</accession>